<dbReference type="Gene3D" id="3.60.10.10">
    <property type="entry name" value="Endonuclease/exonuclease/phosphatase"/>
    <property type="match status" value="1"/>
</dbReference>
<dbReference type="InterPro" id="IPR027124">
    <property type="entry name" value="Swc5/CFDP1/2"/>
</dbReference>
<dbReference type="GO" id="GO:0003824">
    <property type="term" value="F:catalytic activity"/>
    <property type="evidence" value="ECO:0007669"/>
    <property type="project" value="InterPro"/>
</dbReference>
<dbReference type="CDD" id="cd09076">
    <property type="entry name" value="L1-EN"/>
    <property type="match status" value="1"/>
</dbReference>
<feature type="region of interest" description="Disordered" evidence="1">
    <location>
        <begin position="318"/>
        <end position="337"/>
    </location>
</feature>
<dbReference type="Pfam" id="PF03372">
    <property type="entry name" value="Exo_endo_phos"/>
    <property type="match status" value="1"/>
</dbReference>
<organism evidence="4 5">
    <name type="scientific">Ancylostoma ceylanicum</name>
    <dbReference type="NCBI Taxonomy" id="53326"/>
    <lineage>
        <taxon>Eukaryota</taxon>
        <taxon>Metazoa</taxon>
        <taxon>Ecdysozoa</taxon>
        <taxon>Nematoda</taxon>
        <taxon>Chromadorea</taxon>
        <taxon>Rhabditida</taxon>
        <taxon>Rhabditina</taxon>
        <taxon>Rhabditomorpha</taxon>
        <taxon>Strongyloidea</taxon>
        <taxon>Ancylostomatidae</taxon>
        <taxon>Ancylostomatinae</taxon>
        <taxon>Ancylostoma</taxon>
    </lineage>
</organism>
<reference evidence="5" key="1">
    <citation type="journal article" date="2015" name="Nat. Genet.">
        <title>The genome and transcriptome of the zoonotic hookworm Ancylostoma ceylanicum identify infection-specific gene families.</title>
        <authorList>
            <person name="Schwarz E.M."/>
            <person name="Hu Y."/>
            <person name="Antoshechkin I."/>
            <person name="Miller M.M."/>
            <person name="Sternberg P.W."/>
            <person name="Aroian R.V."/>
        </authorList>
    </citation>
    <scope>NUCLEOTIDE SEQUENCE</scope>
    <source>
        <strain evidence="5">HY135</strain>
    </source>
</reference>
<evidence type="ECO:0000259" key="3">
    <source>
        <dbReference type="Pfam" id="PF03372"/>
    </source>
</evidence>
<keyword evidence="2" id="KW-1133">Transmembrane helix</keyword>
<dbReference type="AlphaFoldDB" id="A0A016W5H7"/>
<evidence type="ECO:0000256" key="1">
    <source>
        <dbReference type="SAM" id="MobiDB-lite"/>
    </source>
</evidence>
<dbReference type="SUPFAM" id="SSF56219">
    <property type="entry name" value="DNase I-like"/>
    <property type="match status" value="1"/>
</dbReference>
<keyword evidence="2" id="KW-0472">Membrane</keyword>
<comment type="caution">
    <text evidence="4">The sequence shown here is derived from an EMBL/GenBank/DDBJ whole genome shotgun (WGS) entry which is preliminary data.</text>
</comment>
<keyword evidence="2" id="KW-0812">Transmembrane</keyword>
<sequence>MAILLRDMFGIPSVGRAASLCILRESQSAELLEEVDEDDLTLDTGFSSEQSNEHSWTSLLSVAVPVVGCCIALQLFSLIVIISMLVVFAYLIWTVGAWRLKTFVQKLNEMDVVARKANRGLLQREMLSFGLGLSTSQALSACRLRVFICCRENVMFLSTLADRLVSAQFMKEERRRLVSSFYTEEMLDLVESSANSKSSHITQRGIGALLDLFVLHRSEVLRLLVLYFFRSPPTSTLTLLFYVFSELHRQIDKHIEQCRATERVHRVADGGSENSPWTMSDPILAHVSQRQAQVDRPADGDNRHINMRGSMWNAVNARTSPGSDLQEARPPPVVKKRGLPREERPRLKTLVRVGSLNVGTLTGKTREIADFMARRRIHVLCLQETRWKGSKAREIGDGIKLFYHGIEAKRNGMAIAVSEPLKEYVSSVNRVSDRIISLRVATEDGFWTVMSVYAPQCGCTEAEKEAFYDELDDVIRSAPEGDYITVAGDFNGHVGQDRKGFERVHGGRGFGRRNQEDERIVELAKAHDLAIASTFFIKRESQKITYCSGGRQSEIDYILVRRRFLKTVKNVKTIPGEEIAGQHRPVVADVCIALQKHTKAKREPRIRWWKLAGETQKTFRDKIIATGLPEPYGHIDSVWASAATTILTCARDTLGGTKGGRKGDRATWFWSEDVQKIGKAKKDAYKAWQKTKSLPLLAEYKLRKKEAKAAVARAKNAVMDELYDKLESSQAEKHVFRLAKARYRAFLDVTEVKAVKNVDVIINTLSRRRSREAKTHSALEPAKVNELDAVALALEDIITGITGGDLTADEVKRALQRVLSMNAFMNPNAKHTEVIAEEVELADNLDMSRQRGATREFAPPAPLCDEVYEVIASHDGVEQRDVHSFEDDDYSVERSRELMDELRMALAGRAVEFAARERKALAAFYGVSDTELEALEESLEREQPPADVAHAENQTDTLYESSAQGEELDDEWTSSVTSFAQNRARTLPSDLLSALRMRSVAEEVIGDVDD</sequence>
<dbReference type="InterPro" id="IPR005135">
    <property type="entry name" value="Endo/exonuclease/phosphatase"/>
</dbReference>
<keyword evidence="5" id="KW-1185">Reference proteome</keyword>
<dbReference type="InterPro" id="IPR036691">
    <property type="entry name" value="Endo/exonu/phosph_ase_sf"/>
</dbReference>
<feature type="transmembrane region" description="Helical" evidence="2">
    <location>
        <begin position="62"/>
        <end position="93"/>
    </location>
</feature>
<dbReference type="EMBL" id="JARK01001337">
    <property type="protein sequence ID" value="EYC34278.1"/>
    <property type="molecule type" value="Genomic_DNA"/>
</dbReference>
<name>A0A016W5H7_9BILA</name>
<proteinExistence type="predicted"/>
<evidence type="ECO:0000313" key="4">
    <source>
        <dbReference type="EMBL" id="EYC34278.1"/>
    </source>
</evidence>
<dbReference type="PANTHER" id="PTHR23227:SF83">
    <property type="entry name" value="ENDONUCLEASE_EXONUCLEASE_PHOSPHATASE DOMAIN-CONTAINING PROTEIN"/>
    <property type="match status" value="1"/>
</dbReference>
<feature type="domain" description="Endonuclease/exonuclease/phosphatase" evidence="3">
    <location>
        <begin position="355"/>
        <end position="567"/>
    </location>
</feature>
<dbReference type="PANTHER" id="PTHR23227">
    <property type="entry name" value="BUCENTAUR RELATED"/>
    <property type="match status" value="1"/>
</dbReference>
<accession>A0A016W5H7</accession>
<dbReference type="OrthoDB" id="5847802at2759"/>
<evidence type="ECO:0000256" key="2">
    <source>
        <dbReference type="SAM" id="Phobius"/>
    </source>
</evidence>
<gene>
    <name evidence="4" type="primary">Acey_s0001.g336</name>
    <name evidence="4" type="ORF">Y032_0001g336</name>
</gene>
<dbReference type="Proteomes" id="UP000024635">
    <property type="component" value="Unassembled WGS sequence"/>
</dbReference>
<evidence type="ECO:0000313" key="5">
    <source>
        <dbReference type="Proteomes" id="UP000024635"/>
    </source>
</evidence>
<protein>
    <recommendedName>
        <fullName evidence="3">Endonuclease/exonuclease/phosphatase domain-containing protein</fullName>
    </recommendedName>
</protein>